<protein>
    <recommendedName>
        <fullName evidence="4">DUF3093 domain-containing protein</fullName>
    </recommendedName>
</protein>
<evidence type="ECO:0000256" key="1">
    <source>
        <dbReference type="SAM" id="Phobius"/>
    </source>
</evidence>
<sequence>MTSGSFRERMYLPWWAWPVTIAIVALMAAEIHLGAPGVRVWLPYVLGIPAAVGFLLWLGRLRVEVTEERFEVDDAALPVEFIAEVTPLTGTPLRDALSVGLHPLAFVVQRPWMRGAVKVDLNDPADPTPYWIVSTRHPERLAEALRSAQGAHRPVDDAHPVS</sequence>
<proteinExistence type="predicted"/>
<comment type="caution">
    <text evidence="2">The sequence shown here is derived from an EMBL/GenBank/DDBJ whole genome shotgun (WGS) entry which is preliminary data.</text>
</comment>
<gene>
    <name evidence="2" type="ORF">HNR73_002731</name>
</gene>
<keyword evidence="1" id="KW-1133">Transmembrane helix</keyword>
<keyword evidence="1" id="KW-0812">Transmembrane</keyword>
<dbReference type="Proteomes" id="UP000548476">
    <property type="component" value="Unassembled WGS sequence"/>
</dbReference>
<keyword evidence="3" id="KW-1185">Reference proteome</keyword>
<evidence type="ECO:0000313" key="2">
    <source>
        <dbReference type="EMBL" id="MBB6034877.1"/>
    </source>
</evidence>
<evidence type="ECO:0000313" key="3">
    <source>
        <dbReference type="Proteomes" id="UP000548476"/>
    </source>
</evidence>
<reference evidence="2 3" key="1">
    <citation type="submission" date="2020-08" db="EMBL/GenBank/DDBJ databases">
        <title>Genomic Encyclopedia of Type Strains, Phase IV (KMG-IV): sequencing the most valuable type-strain genomes for metagenomic binning, comparative biology and taxonomic classification.</title>
        <authorList>
            <person name="Goeker M."/>
        </authorList>
    </citation>
    <scope>NUCLEOTIDE SEQUENCE [LARGE SCALE GENOMIC DNA]</scope>
    <source>
        <strain evidence="2 3">YIM 65646</strain>
    </source>
</reference>
<feature type="transmembrane region" description="Helical" evidence="1">
    <location>
        <begin position="41"/>
        <end position="59"/>
    </location>
</feature>
<evidence type="ECO:0008006" key="4">
    <source>
        <dbReference type="Google" id="ProtNLM"/>
    </source>
</evidence>
<feature type="transmembrane region" description="Helical" evidence="1">
    <location>
        <begin position="12"/>
        <end position="35"/>
    </location>
</feature>
<dbReference type="InterPro" id="IPR021443">
    <property type="entry name" value="DUF3093"/>
</dbReference>
<accession>A0A841FNS9</accession>
<dbReference type="Pfam" id="PF11292">
    <property type="entry name" value="DUF3093"/>
    <property type="match status" value="1"/>
</dbReference>
<keyword evidence="1" id="KW-0472">Membrane</keyword>
<dbReference type="EMBL" id="JACHGT010000005">
    <property type="protein sequence ID" value="MBB6034877.1"/>
    <property type="molecule type" value="Genomic_DNA"/>
</dbReference>
<name>A0A841FNS9_9ACTN</name>
<organism evidence="2 3">
    <name type="scientific">Phytomonospora endophytica</name>
    <dbReference type="NCBI Taxonomy" id="714109"/>
    <lineage>
        <taxon>Bacteria</taxon>
        <taxon>Bacillati</taxon>
        <taxon>Actinomycetota</taxon>
        <taxon>Actinomycetes</taxon>
        <taxon>Micromonosporales</taxon>
        <taxon>Micromonosporaceae</taxon>
        <taxon>Phytomonospora</taxon>
    </lineage>
</organism>
<dbReference type="AlphaFoldDB" id="A0A841FNS9"/>